<evidence type="ECO:0000313" key="3">
    <source>
        <dbReference type="Proteomes" id="UP001311799"/>
    </source>
</evidence>
<dbReference type="EMBL" id="JAWDEY010000036">
    <property type="protein sequence ID" value="KAK6587817.1"/>
    <property type="molecule type" value="Genomic_DNA"/>
</dbReference>
<dbReference type="Proteomes" id="UP001311799">
    <property type="component" value="Unassembled WGS sequence"/>
</dbReference>
<organism evidence="2 3">
    <name type="scientific">Cryptosporidium xiaoi</name>
    <dbReference type="NCBI Taxonomy" id="659607"/>
    <lineage>
        <taxon>Eukaryota</taxon>
        <taxon>Sar</taxon>
        <taxon>Alveolata</taxon>
        <taxon>Apicomplexa</taxon>
        <taxon>Conoidasida</taxon>
        <taxon>Coccidia</taxon>
        <taxon>Eucoccidiorida</taxon>
        <taxon>Eimeriorina</taxon>
        <taxon>Cryptosporidiidae</taxon>
        <taxon>Cryptosporidium</taxon>
    </lineage>
</organism>
<keyword evidence="1" id="KW-0175">Coiled coil</keyword>
<proteinExistence type="predicted"/>
<evidence type="ECO:0000256" key="1">
    <source>
        <dbReference type="SAM" id="Coils"/>
    </source>
</evidence>
<keyword evidence="3" id="KW-1185">Reference proteome</keyword>
<comment type="caution">
    <text evidence="2">The sequence shown here is derived from an EMBL/GenBank/DDBJ whole genome shotgun (WGS) entry which is preliminary data.</text>
</comment>
<dbReference type="AlphaFoldDB" id="A0AAV9XVA7"/>
<feature type="coiled-coil region" evidence="1">
    <location>
        <begin position="9"/>
        <end position="43"/>
    </location>
</feature>
<name>A0AAV9XVA7_9CRYT</name>
<feature type="coiled-coil region" evidence="1">
    <location>
        <begin position="76"/>
        <end position="103"/>
    </location>
</feature>
<sequence>MSNYFDQGIEHIVNRIMKCEHEIAELSRNNECLMNRKAELEQQIKKIDGYYSNLTCIYELLRDISKFHESNYLILKEIFEVKLKKVNVEYANEKKELLNKNNTFLSESDIIRNYIKNRDLIIKDLTNSLSEKISEVDALLSCLDNINDIDHNYYLKITKSERLIKILVCYIYINLILWDPFSKNQFELNEFIKNYNSMCKNDNLSNIYVVDDLFNWICLLNKSNNIKQNNLFDIKSKINTMYINEYVFEIISNYWYPIHVFETDNLINSIIYFKNNLNLTIDKYKPEMINKYYYFLNTIRSNYYKKNIYNEYQFIYYLLNWSFSFHIFINKFEIEDNLKDQLIKKTSNIMLEFTQLDSKDTDKQGIINLFTKIQVNIDKLINLSSNIEKLKLPSIELEEVIKYEKVVIKLNAINMNYIFGTIYHNFINYNIHYGNSYYSICDIILNLIQQKGK</sequence>
<protein>
    <submittedName>
        <fullName evidence="2">Uncharacterized protein</fullName>
    </submittedName>
</protein>
<evidence type="ECO:0000313" key="2">
    <source>
        <dbReference type="EMBL" id="KAK6587817.1"/>
    </source>
</evidence>
<accession>A0AAV9XVA7</accession>
<gene>
    <name evidence="2" type="ORF">RS030_81218</name>
</gene>
<reference evidence="2 3" key="1">
    <citation type="submission" date="2023-10" db="EMBL/GenBank/DDBJ databases">
        <title>Comparative genomics analysis reveals potential genetic determinants of host preference in Cryptosporidium xiaoi.</title>
        <authorList>
            <person name="Xiao L."/>
            <person name="Li J."/>
        </authorList>
    </citation>
    <scope>NUCLEOTIDE SEQUENCE [LARGE SCALE GENOMIC DNA]</scope>
    <source>
        <strain evidence="2 3">52996</strain>
    </source>
</reference>